<proteinExistence type="predicted"/>
<evidence type="ECO:0008006" key="2">
    <source>
        <dbReference type="Google" id="ProtNLM"/>
    </source>
</evidence>
<comment type="caution">
    <text evidence="1">The sequence shown here is derived from an EMBL/GenBank/DDBJ whole genome shotgun (WGS) entry which is preliminary data.</text>
</comment>
<sequence>MDQESLARREMGQARKLLLEALATHRDDEMRAHAEYLLGNLAQEYADLSKNEEAKLPLYQDALARFSKIPTDYPDTEFAPKAQFKTALVYEKMGEIENSVEEYVKLAYKYPDDELIPTVMSRLGGYFKKKGMSYKKQADPLRENEDVESKAEVLRLDELSYPEFLKAAMVYSKLQQRFPDNPLAGLAGLSAAQNYMRAHQYKQAIAGFEVVINNEEYDGSDIRAQALYWC</sequence>
<gene>
    <name evidence="1" type="ORF">S01H4_15269</name>
</gene>
<dbReference type="AlphaFoldDB" id="X1B832"/>
<name>X1B832_9ZZZZ</name>
<organism evidence="1">
    <name type="scientific">marine sediment metagenome</name>
    <dbReference type="NCBI Taxonomy" id="412755"/>
    <lineage>
        <taxon>unclassified sequences</taxon>
        <taxon>metagenomes</taxon>
        <taxon>ecological metagenomes</taxon>
    </lineage>
</organism>
<dbReference type="Gene3D" id="1.25.40.10">
    <property type="entry name" value="Tetratricopeptide repeat domain"/>
    <property type="match status" value="2"/>
</dbReference>
<dbReference type="InterPro" id="IPR019734">
    <property type="entry name" value="TPR_rpt"/>
</dbReference>
<dbReference type="SUPFAM" id="SSF48452">
    <property type="entry name" value="TPR-like"/>
    <property type="match status" value="1"/>
</dbReference>
<accession>X1B832</accession>
<protein>
    <recommendedName>
        <fullName evidence="2">Outer membrane lipoprotein BamD-like domain-containing protein</fullName>
    </recommendedName>
</protein>
<feature type="non-terminal residue" evidence="1">
    <location>
        <position position="230"/>
    </location>
</feature>
<evidence type="ECO:0000313" key="1">
    <source>
        <dbReference type="EMBL" id="GAG68141.1"/>
    </source>
</evidence>
<dbReference type="EMBL" id="BART01006694">
    <property type="protein sequence ID" value="GAG68141.1"/>
    <property type="molecule type" value="Genomic_DNA"/>
</dbReference>
<dbReference type="Pfam" id="PF13174">
    <property type="entry name" value="TPR_6"/>
    <property type="match status" value="1"/>
</dbReference>
<dbReference type="InterPro" id="IPR011990">
    <property type="entry name" value="TPR-like_helical_dom_sf"/>
</dbReference>
<reference evidence="1" key="1">
    <citation type="journal article" date="2014" name="Front. Microbiol.">
        <title>High frequency of phylogenetically diverse reductive dehalogenase-homologous genes in deep subseafloor sedimentary metagenomes.</title>
        <authorList>
            <person name="Kawai M."/>
            <person name="Futagami T."/>
            <person name="Toyoda A."/>
            <person name="Takaki Y."/>
            <person name="Nishi S."/>
            <person name="Hori S."/>
            <person name="Arai W."/>
            <person name="Tsubouchi T."/>
            <person name="Morono Y."/>
            <person name="Uchiyama I."/>
            <person name="Ito T."/>
            <person name="Fujiyama A."/>
            <person name="Inagaki F."/>
            <person name="Takami H."/>
        </authorList>
    </citation>
    <scope>NUCLEOTIDE SEQUENCE</scope>
    <source>
        <strain evidence="1">Expedition CK06-06</strain>
    </source>
</reference>